<evidence type="ECO:0000313" key="2">
    <source>
        <dbReference type="Proteomes" id="UP001283361"/>
    </source>
</evidence>
<dbReference type="Proteomes" id="UP001283361">
    <property type="component" value="Unassembled WGS sequence"/>
</dbReference>
<protein>
    <submittedName>
        <fullName evidence="1">Uncharacterized protein</fullName>
    </submittedName>
</protein>
<dbReference type="EMBL" id="JAWDGP010001280">
    <property type="protein sequence ID" value="KAK3793105.1"/>
    <property type="molecule type" value="Genomic_DNA"/>
</dbReference>
<name>A0AAE1ASS8_9GAST</name>
<keyword evidence="2" id="KW-1185">Reference proteome</keyword>
<gene>
    <name evidence="1" type="ORF">RRG08_026126</name>
</gene>
<dbReference type="AlphaFoldDB" id="A0AAE1ASS8"/>
<comment type="caution">
    <text evidence="1">The sequence shown here is derived from an EMBL/GenBank/DDBJ whole genome shotgun (WGS) entry which is preliminary data.</text>
</comment>
<accession>A0AAE1ASS8</accession>
<sequence>MDSTRKISYQTSSVQSFLTRGGADCGMQMNHLYHSHQSRPFCAPATTFFNSKREKCCLFDVRQTSSGDVYNCPITNDTKLSKKLDFSGHRIYDLELLSLEPQGYTSGAIIPGKAGHLSYLCIPLQTGAQCRAMVAPLSWLHFTPLGNHPASKPETYFRNVYQGFISLAPCVPH</sequence>
<evidence type="ECO:0000313" key="1">
    <source>
        <dbReference type="EMBL" id="KAK3793105.1"/>
    </source>
</evidence>
<proteinExistence type="predicted"/>
<reference evidence="1" key="1">
    <citation type="journal article" date="2023" name="G3 (Bethesda)">
        <title>A reference genome for the long-term kleptoplast-retaining sea slug Elysia crispata morphotype clarki.</title>
        <authorList>
            <person name="Eastman K.E."/>
            <person name="Pendleton A.L."/>
            <person name="Shaikh M.A."/>
            <person name="Suttiyut T."/>
            <person name="Ogas R."/>
            <person name="Tomko P."/>
            <person name="Gavelis G."/>
            <person name="Widhalm J.R."/>
            <person name="Wisecaver J.H."/>
        </authorList>
    </citation>
    <scope>NUCLEOTIDE SEQUENCE</scope>
    <source>
        <strain evidence="1">ECLA1</strain>
    </source>
</reference>
<organism evidence="1 2">
    <name type="scientific">Elysia crispata</name>
    <name type="common">lettuce slug</name>
    <dbReference type="NCBI Taxonomy" id="231223"/>
    <lineage>
        <taxon>Eukaryota</taxon>
        <taxon>Metazoa</taxon>
        <taxon>Spiralia</taxon>
        <taxon>Lophotrochozoa</taxon>
        <taxon>Mollusca</taxon>
        <taxon>Gastropoda</taxon>
        <taxon>Heterobranchia</taxon>
        <taxon>Euthyneura</taxon>
        <taxon>Panpulmonata</taxon>
        <taxon>Sacoglossa</taxon>
        <taxon>Placobranchoidea</taxon>
        <taxon>Plakobranchidae</taxon>
        <taxon>Elysia</taxon>
    </lineage>
</organism>